<keyword evidence="4" id="KW-1185">Reference proteome</keyword>
<feature type="compositionally biased region" description="Low complexity" evidence="1">
    <location>
        <begin position="201"/>
        <end position="217"/>
    </location>
</feature>
<evidence type="ECO:0000259" key="2">
    <source>
        <dbReference type="PROSITE" id="PS50003"/>
    </source>
</evidence>
<dbReference type="AlphaFoldDB" id="A0A448Z0A4"/>
<organism evidence="3 4">
    <name type="scientific">Pseudo-nitzschia multistriata</name>
    <dbReference type="NCBI Taxonomy" id="183589"/>
    <lineage>
        <taxon>Eukaryota</taxon>
        <taxon>Sar</taxon>
        <taxon>Stramenopiles</taxon>
        <taxon>Ochrophyta</taxon>
        <taxon>Bacillariophyta</taxon>
        <taxon>Bacillariophyceae</taxon>
        <taxon>Bacillariophycidae</taxon>
        <taxon>Bacillariales</taxon>
        <taxon>Bacillariaceae</taxon>
        <taxon>Pseudo-nitzschia</taxon>
    </lineage>
</organism>
<dbReference type="PROSITE" id="PS50003">
    <property type="entry name" value="PH_DOMAIN"/>
    <property type="match status" value="1"/>
</dbReference>
<protein>
    <recommendedName>
        <fullName evidence="2">PH domain-containing protein</fullName>
    </recommendedName>
</protein>
<reference evidence="3 4" key="1">
    <citation type="submission" date="2019-01" db="EMBL/GenBank/DDBJ databases">
        <authorList>
            <person name="Ferrante I. M."/>
        </authorList>
    </citation>
    <scope>NUCLEOTIDE SEQUENCE [LARGE SCALE GENOMIC DNA]</scope>
    <source>
        <strain evidence="3 4">B856</strain>
    </source>
</reference>
<dbReference type="InterPro" id="IPR001849">
    <property type="entry name" value="PH_domain"/>
</dbReference>
<gene>
    <name evidence="3" type="ORF">PSNMU_V1.4_AUG-EV-PASAV3_0021750</name>
</gene>
<dbReference type="EMBL" id="CAACVS010000060">
    <property type="protein sequence ID" value="VEU35527.1"/>
    <property type="molecule type" value="Genomic_DNA"/>
</dbReference>
<dbReference type="OrthoDB" id="418495at2759"/>
<evidence type="ECO:0000313" key="3">
    <source>
        <dbReference type="EMBL" id="VEU35527.1"/>
    </source>
</evidence>
<feature type="compositionally biased region" description="Basic residues" evidence="1">
    <location>
        <begin position="99"/>
        <end position="108"/>
    </location>
</feature>
<evidence type="ECO:0000256" key="1">
    <source>
        <dbReference type="SAM" id="MobiDB-lite"/>
    </source>
</evidence>
<dbReference type="SMART" id="SM00233">
    <property type="entry name" value="PH"/>
    <property type="match status" value="1"/>
</dbReference>
<dbReference type="InterPro" id="IPR013897">
    <property type="entry name" value="Duc1"/>
</dbReference>
<feature type="region of interest" description="Disordered" evidence="1">
    <location>
        <begin position="85"/>
        <end position="108"/>
    </location>
</feature>
<accession>A0A448Z0A4</accession>
<dbReference type="InterPro" id="IPR006869">
    <property type="entry name" value="DUF547"/>
</dbReference>
<dbReference type="Pfam" id="PF04784">
    <property type="entry name" value="DUF547"/>
    <property type="match status" value="1"/>
</dbReference>
<evidence type="ECO:0000313" key="4">
    <source>
        <dbReference type="Proteomes" id="UP000291116"/>
    </source>
</evidence>
<feature type="domain" description="PH" evidence="2">
    <location>
        <begin position="727"/>
        <end position="828"/>
    </location>
</feature>
<feature type="region of interest" description="Disordered" evidence="1">
    <location>
        <begin position="523"/>
        <end position="543"/>
    </location>
</feature>
<dbReference type="Proteomes" id="UP000291116">
    <property type="component" value="Unassembled WGS sequence"/>
</dbReference>
<dbReference type="PANTHER" id="PTHR46361:SF3">
    <property type="entry name" value="ELECTRON CARRIER_ PROTEIN DISULFIDE OXIDOREDUCTASE"/>
    <property type="match status" value="1"/>
</dbReference>
<feature type="region of interest" description="Disordered" evidence="1">
    <location>
        <begin position="192"/>
        <end position="218"/>
    </location>
</feature>
<dbReference type="Pfam" id="PF08588">
    <property type="entry name" value="Duc1"/>
    <property type="match status" value="1"/>
</dbReference>
<proteinExistence type="predicted"/>
<name>A0A448Z0A4_9STRA</name>
<dbReference type="PANTHER" id="PTHR46361">
    <property type="entry name" value="ELECTRON CARRIER/ PROTEIN DISULFIDE OXIDOREDUCTASE"/>
    <property type="match status" value="1"/>
</dbReference>
<sequence length="1141" mass="128077">MAPPSVVVVHSCCPGRDADLLAAALPRRFRSERSAAGPTLSFVSSSPDSNERILLVPAPSHGSASANENENDLELFETVSLATNHHAPVSSNNSNTNNNRRKQNRNKRATTSFACLVLDSREELKSMVEIMAGQDALAVEETKIRSGEPPGSSLPLAKCLLPGGCLVTLSVAPLWTTQELQHGVVEFMTTEPSATATPRHSGSPSLSSSNSARSKSSFYMKRSASMPEMVPPMVTTNNAGTDGKNHHNLRRKNAVVIPTLETKVLSYSGQHVAFPLNTQAPVPIETELFKGKLLLICRPSEDPAKTDPYWNERIFSKKKRRVVMQLQGKLKYKPTGTVFAGMEISNPMKLGLIANGLCNLILKLIKNQGLHYSFGTKDERAHICFPASAFFDSFVVTKPGEALPAMGGIDIKGESPETVAARKAYMTKIDWNTDDTYTMSFHSMYVDFPSWSVVSLPGGWDVPLQTFWGNSLASVVMYEVGPDADNGKPHKSANIKYLVSLQLKSLGKDAAAARLNAALLEQKDDGDETSEWGSEYGGGESISTMGDVALMPAFDEDDTDYEHENSENNGDEIDTTEFYDTIESLPLGETILGDLSSTSSHNILLSAIDAFCPCWIEMFSKRGKYETLYAFCGTKSTSKALFRSEEMAERFFRGERDEDARVDDRFSHRISTLERTRRILGWKYAEAHTTERDQKDHQERLQKFHKLQCRFDAAFLKRKEPSTTKVTGTKSGFVARALSDRHWKEERMVLCNNSEDILFHHAEGSKIHFRISLESVINVSTPAKDSELVPLPTYHYLMIESFVHVTYLMFRSKQERDSWLDTLRTILEDRRSTQSFTNELFVYDDPVQEFLTKSTMWNSQKRKILNCRRCSFRTRRSTTPKETLHLAERALAKVLSLKPKGASDSDLCEFLDCASALKEADAYSLNEEEKCAFFLNIYHTMIMHSYIIFGPPVSGTEWVSYFNNIAYQCSDDIFSIAELEHNVIRAKMSYPSNFLSRFVLPKSQYHFALVRPDFRLNFALNPGSLSIPTSSVPLYKAATLNQQLNKTTEEYLGYTAHVKQKGKTDVQITLPRVCQWFAEDFGPNGSASDVMFAIEPYLSNEKREVLRLIWNSKKKTYDISIFGMKYLSFSYECRFLTASSN</sequence>